<dbReference type="PANTHER" id="PTHR46560:SF5">
    <property type="entry name" value="CYPHER, ISOFORM B"/>
    <property type="match status" value="1"/>
</dbReference>
<keyword evidence="5" id="KW-1185">Reference proteome</keyword>
<keyword evidence="1" id="KW-1133">Transmembrane helix</keyword>
<evidence type="ECO:0000313" key="5">
    <source>
        <dbReference type="Proteomes" id="UP001497382"/>
    </source>
</evidence>
<feature type="chain" id="PRO_5043942957" description="ZP domain-containing protein" evidence="2">
    <location>
        <begin position="42"/>
        <end position="454"/>
    </location>
</feature>
<evidence type="ECO:0000313" key="4">
    <source>
        <dbReference type="EMBL" id="CAL1287149.1"/>
    </source>
</evidence>
<evidence type="ECO:0000259" key="3">
    <source>
        <dbReference type="PROSITE" id="PS51034"/>
    </source>
</evidence>
<feature type="domain" description="ZP" evidence="3">
    <location>
        <begin position="53"/>
        <end position="298"/>
    </location>
</feature>
<dbReference type="Pfam" id="PF25057">
    <property type="entry name" value="CUT_N"/>
    <property type="match status" value="1"/>
</dbReference>
<keyword evidence="1" id="KW-0812">Transmembrane</keyword>
<comment type="caution">
    <text evidence="4">The sequence shown here is derived from an EMBL/GenBank/DDBJ whole genome shotgun (WGS) entry which is preliminary data.</text>
</comment>
<dbReference type="AlphaFoldDB" id="A0AAV2AVV1"/>
<protein>
    <recommendedName>
        <fullName evidence="3">ZP domain-containing protein</fullName>
    </recommendedName>
</protein>
<feature type="signal peptide" evidence="2">
    <location>
        <begin position="1"/>
        <end position="41"/>
    </location>
</feature>
<dbReference type="InterPro" id="IPR001507">
    <property type="entry name" value="ZP_dom"/>
</dbReference>
<gene>
    <name evidence="4" type="ORF">LARSCL_LOCUS14660</name>
</gene>
<feature type="transmembrane region" description="Helical" evidence="1">
    <location>
        <begin position="419"/>
        <end position="438"/>
    </location>
</feature>
<keyword evidence="1" id="KW-0472">Membrane</keyword>
<name>A0AAV2AVV1_9ARAC</name>
<keyword evidence="2" id="KW-0732">Signal</keyword>
<proteinExistence type="predicted"/>
<dbReference type="PANTHER" id="PTHR46560">
    <property type="entry name" value="CYPHER, ISOFORM B"/>
    <property type="match status" value="1"/>
</dbReference>
<dbReference type="PROSITE" id="PS51034">
    <property type="entry name" value="ZP_2"/>
    <property type="match status" value="1"/>
</dbReference>
<dbReference type="InterPro" id="IPR056953">
    <property type="entry name" value="CUT_N"/>
</dbReference>
<evidence type="ECO:0000256" key="1">
    <source>
        <dbReference type="SAM" id="Phobius"/>
    </source>
</evidence>
<reference evidence="4 5" key="1">
    <citation type="submission" date="2024-04" db="EMBL/GenBank/DDBJ databases">
        <authorList>
            <person name="Rising A."/>
            <person name="Reimegard J."/>
            <person name="Sonavane S."/>
            <person name="Akerstrom W."/>
            <person name="Nylinder S."/>
            <person name="Hedman E."/>
            <person name="Kallberg Y."/>
        </authorList>
    </citation>
    <scope>NUCLEOTIDE SEQUENCE [LARGE SCALE GENOMIC DNA]</scope>
</reference>
<dbReference type="Proteomes" id="UP001497382">
    <property type="component" value="Unassembled WGS sequence"/>
</dbReference>
<dbReference type="EMBL" id="CAXIEN010000213">
    <property type="protein sequence ID" value="CAL1287149.1"/>
    <property type="molecule type" value="Genomic_DNA"/>
</dbReference>
<organism evidence="4 5">
    <name type="scientific">Larinioides sclopetarius</name>
    <dbReference type="NCBI Taxonomy" id="280406"/>
    <lineage>
        <taxon>Eukaryota</taxon>
        <taxon>Metazoa</taxon>
        <taxon>Ecdysozoa</taxon>
        <taxon>Arthropoda</taxon>
        <taxon>Chelicerata</taxon>
        <taxon>Arachnida</taxon>
        <taxon>Araneae</taxon>
        <taxon>Araneomorphae</taxon>
        <taxon>Entelegynae</taxon>
        <taxon>Araneoidea</taxon>
        <taxon>Araneidae</taxon>
        <taxon>Larinioides</taxon>
    </lineage>
</organism>
<accession>A0AAV2AVV1</accession>
<evidence type="ECO:0000256" key="2">
    <source>
        <dbReference type="SAM" id="SignalP"/>
    </source>
</evidence>
<sequence length="454" mass="51082">MQDFFCFMVTAIQSLGGIAPRQSTMKQVFLLFMLTVSLSRAVEWENEVALRAVCDNSTMHLSVNFTKTFRGSVYQSRNYFNPKCSYTVPINVNVTEVELSMQFRNCEIKIEELENRTIASTEVNIQMHNLLDSIYDKVINVSCEIDNFNTVNETEGEVNPFAAQGLDDSWIDFKNGLVLFGEVGEPTESTLFFVVNVRDDGSNRDMMVQNCIAHTDRNVTNTTTLVQLSNFYGCPDPSAILTNFTVVRPENDQVSMFAFAPIANFSLIASRGRMSVSCGITLCENACPANCNDTESPVHLPLSDYATKDIVMRNDGAIMPDSLRELNRYNDENDRPKRSIGSFFSRLLHWESQVITKSESKDNVTNVTSTIMEKQVVVKKAVFAKNVLFSANKPAVNLTKAASNLAEDEFCLDWQTFRFIALMVTCLFFVVVTCYCCYADESKKSKKGQSAFIF</sequence>